<dbReference type="AlphaFoldDB" id="A0A3M5C0Z0"/>
<dbReference type="Proteomes" id="UP000269801">
    <property type="component" value="Unassembled WGS sequence"/>
</dbReference>
<gene>
    <name evidence="1" type="ORF">ALP70_04987</name>
</gene>
<dbReference type="EMBL" id="RBSL01000024">
    <property type="protein sequence ID" value="RMS31294.1"/>
    <property type="molecule type" value="Genomic_DNA"/>
</dbReference>
<evidence type="ECO:0000313" key="2">
    <source>
        <dbReference type="Proteomes" id="UP000269801"/>
    </source>
</evidence>
<sequence>MSGDEVAAIQALEQFVLYTGIRPTDEQYQQAAAFARAG</sequence>
<reference evidence="1 2" key="1">
    <citation type="submission" date="2018-08" db="EMBL/GenBank/DDBJ databases">
        <title>Recombination of ecologically and evolutionarily significant loci maintains genetic cohesion in the Pseudomonas syringae species complex.</title>
        <authorList>
            <person name="Dillon M."/>
            <person name="Thakur S."/>
            <person name="Almeida R.N.D."/>
            <person name="Weir B.S."/>
            <person name="Guttman D.S."/>
        </authorList>
    </citation>
    <scope>NUCLEOTIDE SEQUENCE [LARGE SCALE GENOMIC DNA]</scope>
    <source>
        <strain evidence="1 2">ICMP 13685</strain>
    </source>
</reference>
<comment type="caution">
    <text evidence="1">The sequence shown here is derived from an EMBL/GenBank/DDBJ whole genome shotgun (WGS) entry which is preliminary data.</text>
</comment>
<accession>A0A3M5C0Z0</accession>
<organism evidence="1 2">
    <name type="scientific">Pseudomonas savastanoi</name>
    <name type="common">Pseudomonas syringae pv. savastanoi</name>
    <dbReference type="NCBI Taxonomy" id="29438"/>
    <lineage>
        <taxon>Bacteria</taxon>
        <taxon>Pseudomonadati</taxon>
        <taxon>Pseudomonadota</taxon>
        <taxon>Gammaproteobacteria</taxon>
        <taxon>Pseudomonadales</taxon>
        <taxon>Pseudomonadaceae</taxon>
        <taxon>Pseudomonas</taxon>
    </lineage>
</organism>
<proteinExistence type="predicted"/>
<evidence type="ECO:0000313" key="1">
    <source>
        <dbReference type="EMBL" id="RMS31294.1"/>
    </source>
</evidence>
<protein>
    <submittedName>
        <fullName evidence="1">Shikimate 5-dehydrogenase</fullName>
    </submittedName>
</protein>
<name>A0A3M5C0Z0_PSESS</name>